<dbReference type="PANTHER" id="PTHR11803:SF58">
    <property type="entry name" value="PROTEIN HMF1-RELATED"/>
    <property type="match status" value="1"/>
</dbReference>
<dbReference type="GO" id="GO:0019239">
    <property type="term" value="F:deaminase activity"/>
    <property type="evidence" value="ECO:0007669"/>
    <property type="project" value="TreeGrafter"/>
</dbReference>
<comment type="similarity">
    <text evidence="1">Belongs to the RutC family.</text>
</comment>
<comment type="caution">
    <text evidence="2">The sequence shown here is derived from an EMBL/GenBank/DDBJ whole genome shotgun (WGS) entry which is preliminary data.</text>
</comment>
<accession>A0A933P119</accession>
<evidence type="ECO:0000256" key="1">
    <source>
        <dbReference type="ARBA" id="ARBA00010552"/>
    </source>
</evidence>
<reference evidence="2" key="1">
    <citation type="submission" date="2020-07" db="EMBL/GenBank/DDBJ databases">
        <title>Huge and variable diversity of episymbiotic CPR bacteria and DPANN archaea in groundwater ecosystems.</title>
        <authorList>
            <person name="He C.Y."/>
            <person name="Keren R."/>
            <person name="Whittaker M."/>
            <person name="Farag I.F."/>
            <person name="Doudna J."/>
            <person name="Cate J.H.D."/>
            <person name="Banfield J.F."/>
        </authorList>
    </citation>
    <scope>NUCLEOTIDE SEQUENCE</scope>
    <source>
        <strain evidence="2">NC_groundwater_1586_Pr3_B-0.1um_66_15</strain>
    </source>
</reference>
<gene>
    <name evidence="2" type="ORF">HY834_21050</name>
</gene>
<sequence>MQVIGADGHAPQAVRRGNLVFVGGIMAMSADGRIAAADVATQARIVFDRLRATLEQAGASLADVVKHTIYFSCPADQTAITRFMDELDAVRIGYFAAPGPTTTELRCGLETEGALLMLDAWVVIGGKREVLAPPGHWQWRKRLPWAHGWKVNDMLFIGGQRSLDGEGRVLGIGDIEVQTDEAFRNLDTLLRTGGGDRHSLMRQNTYFRFFGEGREVTQYWEKMTNVRRRYMSVPSAAGAGLRIQGMPELDELIQVEGIGVLGEDKRRLQPANHWDWSISNSQFTQGWAIGNLIFIGGQISADNKARAVGNDMETQTRNVFRFIRNTLAEGGYTEDDVAKLYIYFHADGDWQEIAKARAVIARVQREFYGEPGPAVTAIRVAGFAFENLLIEIEAFGTKPA</sequence>
<dbReference type="Gene3D" id="3.30.1330.40">
    <property type="entry name" value="RutC-like"/>
    <property type="match status" value="3"/>
</dbReference>
<dbReference type="Pfam" id="PF01042">
    <property type="entry name" value="Ribonuc_L-PSP"/>
    <property type="match status" value="2"/>
</dbReference>
<dbReference type="GO" id="GO:0005829">
    <property type="term" value="C:cytosol"/>
    <property type="evidence" value="ECO:0007669"/>
    <property type="project" value="TreeGrafter"/>
</dbReference>
<dbReference type="PANTHER" id="PTHR11803">
    <property type="entry name" value="2-IMINOBUTANOATE/2-IMINOPROPANOATE DEAMINASE RIDA"/>
    <property type="match status" value="1"/>
</dbReference>
<dbReference type="InterPro" id="IPR006175">
    <property type="entry name" value="YjgF/YER057c/UK114"/>
</dbReference>
<organism evidence="2 3">
    <name type="scientific">Devosia nanyangense</name>
    <dbReference type="NCBI Taxonomy" id="1228055"/>
    <lineage>
        <taxon>Bacteria</taxon>
        <taxon>Pseudomonadati</taxon>
        <taxon>Pseudomonadota</taxon>
        <taxon>Alphaproteobacteria</taxon>
        <taxon>Hyphomicrobiales</taxon>
        <taxon>Devosiaceae</taxon>
        <taxon>Devosia</taxon>
    </lineage>
</organism>
<protein>
    <submittedName>
        <fullName evidence="2">RidA family protein</fullName>
    </submittedName>
</protein>
<proteinExistence type="inferred from homology"/>
<evidence type="ECO:0000313" key="3">
    <source>
        <dbReference type="Proteomes" id="UP000782610"/>
    </source>
</evidence>
<name>A0A933P119_9HYPH</name>
<dbReference type="SUPFAM" id="SSF55298">
    <property type="entry name" value="YjgF-like"/>
    <property type="match status" value="3"/>
</dbReference>
<dbReference type="AlphaFoldDB" id="A0A933P119"/>
<dbReference type="EMBL" id="JACRAF010000069">
    <property type="protein sequence ID" value="MBI4924232.1"/>
    <property type="molecule type" value="Genomic_DNA"/>
</dbReference>
<dbReference type="CDD" id="cd00448">
    <property type="entry name" value="YjgF_YER057c_UK114_family"/>
    <property type="match status" value="2"/>
</dbReference>
<evidence type="ECO:0000313" key="2">
    <source>
        <dbReference type="EMBL" id="MBI4924232.1"/>
    </source>
</evidence>
<dbReference type="InterPro" id="IPR035959">
    <property type="entry name" value="RutC-like_sf"/>
</dbReference>
<dbReference type="Proteomes" id="UP000782610">
    <property type="component" value="Unassembled WGS sequence"/>
</dbReference>